<gene>
    <name evidence="2" type="ORF">ERS852471_00027</name>
</gene>
<evidence type="ECO:0000256" key="1">
    <source>
        <dbReference type="SAM" id="Phobius"/>
    </source>
</evidence>
<keyword evidence="1" id="KW-1133">Transmembrane helix</keyword>
<evidence type="ECO:0000313" key="2">
    <source>
        <dbReference type="EMBL" id="CUN50251.1"/>
    </source>
</evidence>
<feature type="transmembrane region" description="Helical" evidence="1">
    <location>
        <begin position="34"/>
        <end position="54"/>
    </location>
</feature>
<feature type="transmembrane region" description="Helical" evidence="1">
    <location>
        <begin position="7"/>
        <end position="28"/>
    </location>
</feature>
<organism evidence="2 3">
    <name type="scientific">Clostridium disporicum</name>
    <dbReference type="NCBI Taxonomy" id="84024"/>
    <lineage>
        <taxon>Bacteria</taxon>
        <taxon>Bacillati</taxon>
        <taxon>Bacillota</taxon>
        <taxon>Clostridia</taxon>
        <taxon>Eubacteriales</taxon>
        <taxon>Clostridiaceae</taxon>
        <taxon>Clostridium</taxon>
    </lineage>
</organism>
<sequence length="65" mass="7429">MRNEKNWIKAGILSVAIVVIFVTLFEMLGAYQEIGIVVATIIVFTMILCTYSIIDEIRELKHNNE</sequence>
<proteinExistence type="predicted"/>
<protein>
    <submittedName>
        <fullName evidence="2">Uncharacterized protein</fullName>
    </submittedName>
</protein>
<accession>A0A173XEP6</accession>
<name>A0A173XEP6_9CLOT</name>
<reference evidence="2 3" key="1">
    <citation type="submission" date="2015-09" db="EMBL/GenBank/DDBJ databases">
        <authorList>
            <consortium name="Pathogen Informatics"/>
        </authorList>
    </citation>
    <scope>NUCLEOTIDE SEQUENCE [LARGE SCALE GENOMIC DNA]</scope>
    <source>
        <strain evidence="2 3">2789STDY5834856</strain>
    </source>
</reference>
<evidence type="ECO:0000313" key="3">
    <source>
        <dbReference type="Proteomes" id="UP000095594"/>
    </source>
</evidence>
<dbReference type="EMBL" id="CYZX01000001">
    <property type="protein sequence ID" value="CUN50251.1"/>
    <property type="molecule type" value="Genomic_DNA"/>
</dbReference>
<keyword evidence="1" id="KW-0472">Membrane</keyword>
<dbReference type="RefSeq" id="WP_055262704.1">
    <property type="nucleotide sequence ID" value="NZ_CABIXQ010000001.1"/>
</dbReference>
<dbReference type="Proteomes" id="UP000095594">
    <property type="component" value="Unassembled WGS sequence"/>
</dbReference>
<dbReference type="OrthoDB" id="10004135at2"/>
<dbReference type="AlphaFoldDB" id="A0A173XEP6"/>
<keyword evidence="1" id="KW-0812">Transmembrane</keyword>